<feature type="region of interest" description="Disordered" evidence="5">
    <location>
        <begin position="497"/>
        <end position="549"/>
    </location>
</feature>
<keyword evidence="6" id="KW-0812">Transmembrane</keyword>
<feature type="transmembrane region" description="Helical" evidence="6">
    <location>
        <begin position="23"/>
        <end position="43"/>
    </location>
</feature>
<comment type="caution">
    <text evidence="8">The sequence shown here is derived from an EMBL/GenBank/DDBJ whole genome shotgun (WGS) entry which is preliminary data.</text>
</comment>
<keyword evidence="4" id="KW-0175">Coiled coil</keyword>
<sequence>MSSQQVSGARSGQATRARMGDQVILAAVLISALAAVALGFVYYEPTLGVIGALAFTGVGLAGFLLWRGTLTSRLMLTTALAALVALHIQLAHGETEYHFGVFVTLALLMVYLDWRPIVYAAALFAVHHVGFDRLQAFGFGFYCLTEPNFWRVVLHAVYVVVQTALEVMLVIGLARTARQGDELTELVERVDQPDGIALDVKNVAVSTPGGEALKSALLRMLGVVSSVQQSALQIETASQEISTGNHDLSMRTEQTASNLQETAASMEQLNTTVRNSADAARQASQMAVANAEVAARGGQVVGQVVSTMSEIHHSSQKINDIIGVIDGIAFQTNILALNAAVEAARAGEQGRGFAVVAGEVRSLAQRSAEAAKEIKGLIGTSVEKVETGTRLVAEAGTTIDDVVANAQRVADIIGEITAATSEQSQGISQVHTAVSQLDQMTQQNAALVEESAAAAESLKDQAQRLTEAVKIFRVDGLQSSMAVSTYTPVKAVPVTMASKPRPPAPVQASARPVARKPIPSVPSQPAPVAAKPALAVASKASDEGDWESF</sequence>
<dbReference type="PANTHER" id="PTHR43531:SF14">
    <property type="entry name" value="METHYL-ACCEPTING CHEMOTAXIS PROTEIN I-RELATED"/>
    <property type="match status" value="1"/>
</dbReference>
<evidence type="ECO:0000313" key="8">
    <source>
        <dbReference type="EMBL" id="MFC7435314.1"/>
    </source>
</evidence>
<keyword evidence="3" id="KW-0807">Transducer</keyword>
<dbReference type="InterPro" id="IPR004089">
    <property type="entry name" value="MCPsignal_dom"/>
</dbReference>
<feature type="transmembrane region" description="Helical" evidence="6">
    <location>
        <begin position="49"/>
        <end position="66"/>
    </location>
</feature>
<proteinExistence type="inferred from homology"/>
<dbReference type="EMBL" id="JBHTBX010000007">
    <property type="protein sequence ID" value="MFC7435314.1"/>
    <property type="molecule type" value="Genomic_DNA"/>
</dbReference>
<evidence type="ECO:0000256" key="2">
    <source>
        <dbReference type="ARBA" id="ARBA00029447"/>
    </source>
</evidence>
<keyword evidence="9" id="KW-1185">Reference proteome</keyword>
<evidence type="ECO:0000256" key="1">
    <source>
        <dbReference type="ARBA" id="ARBA00022481"/>
    </source>
</evidence>
<dbReference type="Pfam" id="PF00015">
    <property type="entry name" value="MCPsignal"/>
    <property type="match status" value="1"/>
</dbReference>
<gene>
    <name evidence="8" type="ORF">ACFQNJ_12430</name>
</gene>
<evidence type="ECO:0000256" key="6">
    <source>
        <dbReference type="SAM" id="Phobius"/>
    </source>
</evidence>
<dbReference type="InterPro" id="IPR051310">
    <property type="entry name" value="MCP_chemotaxis"/>
</dbReference>
<dbReference type="PANTHER" id="PTHR43531">
    <property type="entry name" value="PROTEIN ICFG"/>
    <property type="match status" value="1"/>
</dbReference>
<dbReference type="Proteomes" id="UP001596495">
    <property type="component" value="Unassembled WGS sequence"/>
</dbReference>
<keyword evidence="6" id="KW-1133">Transmembrane helix</keyword>
<feature type="transmembrane region" description="Helical" evidence="6">
    <location>
        <begin position="73"/>
        <end position="91"/>
    </location>
</feature>
<evidence type="ECO:0000259" key="7">
    <source>
        <dbReference type="PROSITE" id="PS50111"/>
    </source>
</evidence>
<feature type="compositionally biased region" description="Low complexity" evidence="5">
    <location>
        <begin position="526"/>
        <end position="539"/>
    </location>
</feature>
<feature type="domain" description="Methyl-accepting transducer" evidence="7">
    <location>
        <begin position="230"/>
        <end position="459"/>
    </location>
</feature>
<evidence type="ECO:0000256" key="3">
    <source>
        <dbReference type="PROSITE-ProRule" id="PRU00284"/>
    </source>
</evidence>
<evidence type="ECO:0000313" key="9">
    <source>
        <dbReference type="Proteomes" id="UP001596495"/>
    </source>
</evidence>
<protein>
    <submittedName>
        <fullName evidence="8">Methyl-accepting chemotaxis protein</fullName>
    </submittedName>
</protein>
<name>A0ABW2RBE9_9BURK</name>
<evidence type="ECO:0000256" key="4">
    <source>
        <dbReference type="SAM" id="Coils"/>
    </source>
</evidence>
<comment type="similarity">
    <text evidence="2">Belongs to the methyl-accepting chemotaxis (MCP) protein family.</text>
</comment>
<keyword evidence="1" id="KW-0488">Methylation</keyword>
<accession>A0ABW2RBE9</accession>
<feature type="coiled-coil region" evidence="4">
    <location>
        <begin position="448"/>
        <end position="475"/>
    </location>
</feature>
<organism evidence="8 9">
    <name type="scientific">Hydrogenophaga bisanensis</name>
    <dbReference type="NCBI Taxonomy" id="439611"/>
    <lineage>
        <taxon>Bacteria</taxon>
        <taxon>Pseudomonadati</taxon>
        <taxon>Pseudomonadota</taxon>
        <taxon>Betaproteobacteria</taxon>
        <taxon>Burkholderiales</taxon>
        <taxon>Comamonadaceae</taxon>
        <taxon>Hydrogenophaga</taxon>
    </lineage>
</organism>
<dbReference type="Gene3D" id="1.10.287.950">
    <property type="entry name" value="Methyl-accepting chemotaxis protein"/>
    <property type="match status" value="1"/>
</dbReference>
<dbReference type="SUPFAM" id="SSF58104">
    <property type="entry name" value="Methyl-accepting chemotaxis protein (MCP) signaling domain"/>
    <property type="match status" value="1"/>
</dbReference>
<dbReference type="RefSeq" id="WP_382257801.1">
    <property type="nucleotide sequence ID" value="NZ_JBHTBX010000007.1"/>
</dbReference>
<evidence type="ECO:0000256" key="5">
    <source>
        <dbReference type="SAM" id="MobiDB-lite"/>
    </source>
</evidence>
<dbReference type="PROSITE" id="PS50111">
    <property type="entry name" value="CHEMOTAXIS_TRANSDUC_2"/>
    <property type="match status" value="1"/>
</dbReference>
<keyword evidence="6" id="KW-0472">Membrane</keyword>
<dbReference type="SMART" id="SM00283">
    <property type="entry name" value="MA"/>
    <property type="match status" value="1"/>
</dbReference>
<feature type="transmembrane region" description="Helical" evidence="6">
    <location>
        <begin position="154"/>
        <end position="174"/>
    </location>
</feature>
<reference evidence="9" key="1">
    <citation type="journal article" date="2019" name="Int. J. Syst. Evol. Microbiol.">
        <title>The Global Catalogue of Microorganisms (GCM) 10K type strain sequencing project: providing services to taxonomists for standard genome sequencing and annotation.</title>
        <authorList>
            <consortium name="The Broad Institute Genomics Platform"/>
            <consortium name="The Broad Institute Genome Sequencing Center for Infectious Disease"/>
            <person name="Wu L."/>
            <person name="Ma J."/>
        </authorList>
    </citation>
    <scope>NUCLEOTIDE SEQUENCE [LARGE SCALE GENOMIC DNA]</scope>
    <source>
        <strain evidence="9">CCUG 54518</strain>
    </source>
</reference>
<dbReference type="CDD" id="cd11386">
    <property type="entry name" value="MCP_signal"/>
    <property type="match status" value="1"/>
</dbReference>